<evidence type="ECO:0000256" key="1">
    <source>
        <dbReference type="SAM" id="Coils"/>
    </source>
</evidence>
<name>A0A6C0KDV2_9ZZZZ</name>
<keyword evidence="1" id="KW-0175">Coiled coil</keyword>
<protein>
    <submittedName>
        <fullName evidence="2">Uncharacterized protein</fullName>
    </submittedName>
</protein>
<organism evidence="2">
    <name type="scientific">viral metagenome</name>
    <dbReference type="NCBI Taxonomy" id="1070528"/>
    <lineage>
        <taxon>unclassified sequences</taxon>
        <taxon>metagenomes</taxon>
        <taxon>organismal metagenomes</taxon>
    </lineage>
</organism>
<proteinExistence type="predicted"/>
<accession>A0A6C0KDV2</accession>
<evidence type="ECO:0000313" key="2">
    <source>
        <dbReference type="EMBL" id="QHU16205.1"/>
    </source>
</evidence>
<dbReference type="Pfam" id="PF19064">
    <property type="entry name" value="DUF5760"/>
    <property type="match status" value="1"/>
</dbReference>
<reference evidence="2" key="1">
    <citation type="journal article" date="2020" name="Nature">
        <title>Giant virus diversity and host interactions through global metagenomics.</title>
        <authorList>
            <person name="Schulz F."/>
            <person name="Roux S."/>
            <person name="Paez-Espino D."/>
            <person name="Jungbluth S."/>
            <person name="Walsh D.A."/>
            <person name="Denef V.J."/>
            <person name="McMahon K.D."/>
            <person name="Konstantinidis K.T."/>
            <person name="Eloe-Fadrosh E.A."/>
            <person name="Kyrpides N.C."/>
            <person name="Woyke T."/>
        </authorList>
    </citation>
    <scope>NUCLEOTIDE SEQUENCE</scope>
    <source>
        <strain evidence="2">GVMAG-S-3300011013-78</strain>
    </source>
</reference>
<dbReference type="EMBL" id="MN740877">
    <property type="protein sequence ID" value="QHU16205.1"/>
    <property type="molecule type" value="Genomic_DNA"/>
</dbReference>
<dbReference type="InterPro" id="IPR043918">
    <property type="entry name" value="DUF5760"/>
</dbReference>
<dbReference type="AlphaFoldDB" id="A0A6C0KDV2"/>
<sequence>MSFEEKIKNWVLADNEIKTFNENLKELKKTRQILTNDLQEYIETHELKNAVIQISDGKLKSQQVKAVQPLTLKYVKECLSHCVSNTETVDQLMEYIKQHREIKFSDEIKRYYNK</sequence>
<feature type="coiled-coil region" evidence="1">
    <location>
        <begin position="17"/>
        <end position="44"/>
    </location>
</feature>